<protein>
    <recommendedName>
        <fullName evidence="7">Protein arginine methyltransferase NDUFAF7</fullName>
        <ecNumber evidence="7">2.1.1.320</ecNumber>
    </recommendedName>
</protein>
<comment type="similarity">
    <text evidence="2 7">Belongs to the NDUFAF7 family.</text>
</comment>
<dbReference type="PANTHER" id="PTHR12049">
    <property type="entry name" value="PROTEIN ARGININE METHYLTRANSFERASE NDUFAF7, MITOCHONDRIAL"/>
    <property type="match status" value="1"/>
</dbReference>
<comment type="catalytic activity">
    <reaction evidence="6 7">
        <text>L-arginyl-[protein] + 2 S-adenosyl-L-methionine = N(omega),N(omega)'-dimethyl-L-arginyl-[protein] + 2 S-adenosyl-L-homocysteine + 2 H(+)</text>
        <dbReference type="Rhea" id="RHEA:48108"/>
        <dbReference type="Rhea" id="RHEA-COMP:10532"/>
        <dbReference type="Rhea" id="RHEA-COMP:11992"/>
        <dbReference type="ChEBI" id="CHEBI:15378"/>
        <dbReference type="ChEBI" id="CHEBI:29965"/>
        <dbReference type="ChEBI" id="CHEBI:57856"/>
        <dbReference type="ChEBI" id="CHEBI:59789"/>
        <dbReference type="ChEBI" id="CHEBI:88221"/>
        <dbReference type="EC" id="2.1.1.320"/>
    </reaction>
</comment>
<dbReference type="InterPro" id="IPR038375">
    <property type="entry name" value="NDUFAF7_sf"/>
</dbReference>
<accession>A0A212FPE8</accession>
<sequence length="105" mass="11627">MPNLAEAPSIMDILKEKIRLNGPITVAEYMHIVITNPTEGYYMKKDVIGQTGDFVTSPEITQLFGEILAVWFFAETQKMGSGKPLQIVELGPGNGTLLIDFLRVN</sequence>
<reference evidence="8 9" key="1">
    <citation type="journal article" date="2011" name="Cell">
        <title>The monarch butterfly genome yields insights into long-distance migration.</title>
        <authorList>
            <person name="Zhan S."/>
            <person name="Merlin C."/>
            <person name="Boore J.L."/>
            <person name="Reppert S.M."/>
        </authorList>
    </citation>
    <scope>NUCLEOTIDE SEQUENCE [LARGE SCALE GENOMIC DNA]</scope>
    <source>
        <strain evidence="8">F-2</strain>
    </source>
</reference>
<evidence type="ECO:0000256" key="5">
    <source>
        <dbReference type="ARBA" id="ARBA00023128"/>
    </source>
</evidence>
<evidence type="ECO:0000256" key="7">
    <source>
        <dbReference type="RuleBase" id="RU364114"/>
    </source>
</evidence>
<keyword evidence="3 7" id="KW-0489">Methyltransferase</keyword>
<dbReference type="GO" id="GO:0035243">
    <property type="term" value="F:protein-arginine omega-N symmetric methyltransferase activity"/>
    <property type="evidence" value="ECO:0007669"/>
    <property type="project" value="UniProtKB-EC"/>
</dbReference>
<dbReference type="AlphaFoldDB" id="A0A212FPE8"/>
<dbReference type="KEGG" id="dpl:KGM_205775"/>
<comment type="function">
    <text evidence="7">Arginine methyltransferase involved in the assembly or stability of mitochondrial NADH:ubiquinone oxidoreductase complex (complex I).</text>
</comment>
<proteinExistence type="inferred from homology"/>
<dbReference type="Proteomes" id="UP000007151">
    <property type="component" value="Unassembled WGS sequence"/>
</dbReference>
<dbReference type="GO" id="GO:0005739">
    <property type="term" value="C:mitochondrion"/>
    <property type="evidence" value="ECO:0007669"/>
    <property type="project" value="UniProtKB-SubCell"/>
</dbReference>
<dbReference type="GO" id="GO:0032981">
    <property type="term" value="P:mitochondrial respiratory chain complex I assembly"/>
    <property type="evidence" value="ECO:0007669"/>
    <property type="project" value="TreeGrafter"/>
</dbReference>
<evidence type="ECO:0000313" key="9">
    <source>
        <dbReference type="Proteomes" id="UP000007151"/>
    </source>
</evidence>
<dbReference type="STRING" id="278856.A0A212FPE8"/>
<dbReference type="InterPro" id="IPR029063">
    <property type="entry name" value="SAM-dependent_MTases_sf"/>
</dbReference>
<dbReference type="EC" id="2.1.1.320" evidence="7"/>
<evidence type="ECO:0000256" key="1">
    <source>
        <dbReference type="ARBA" id="ARBA00004173"/>
    </source>
</evidence>
<dbReference type="SUPFAM" id="SSF53335">
    <property type="entry name" value="S-adenosyl-L-methionine-dependent methyltransferases"/>
    <property type="match status" value="1"/>
</dbReference>
<gene>
    <name evidence="8" type="ORF">KGM_205775</name>
</gene>
<evidence type="ECO:0000256" key="2">
    <source>
        <dbReference type="ARBA" id="ARBA00005891"/>
    </source>
</evidence>
<dbReference type="Pfam" id="PF02636">
    <property type="entry name" value="Methyltransf_28"/>
    <property type="match status" value="1"/>
</dbReference>
<dbReference type="PANTHER" id="PTHR12049:SF7">
    <property type="entry name" value="PROTEIN ARGININE METHYLTRANSFERASE NDUFAF7, MITOCHONDRIAL"/>
    <property type="match status" value="1"/>
</dbReference>
<comment type="caution">
    <text evidence="8">The sequence shown here is derived from an EMBL/GenBank/DDBJ whole genome shotgun (WGS) entry which is preliminary data.</text>
</comment>
<evidence type="ECO:0000256" key="4">
    <source>
        <dbReference type="ARBA" id="ARBA00022679"/>
    </source>
</evidence>
<dbReference type="GO" id="GO:0032259">
    <property type="term" value="P:methylation"/>
    <property type="evidence" value="ECO:0007669"/>
    <property type="project" value="UniProtKB-KW"/>
</dbReference>
<evidence type="ECO:0000256" key="3">
    <source>
        <dbReference type="ARBA" id="ARBA00022603"/>
    </source>
</evidence>
<dbReference type="InParanoid" id="A0A212FPE8"/>
<comment type="subcellular location">
    <subcellularLocation>
        <location evidence="1 7">Mitochondrion</location>
    </subcellularLocation>
</comment>
<dbReference type="Gene3D" id="3.40.50.12710">
    <property type="match status" value="1"/>
</dbReference>
<name>A0A212FPE8_DANPL</name>
<keyword evidence="9" id="KW-1185">Reference proteome</keyword>
<evidence type="ECO:0000256" key="6">
    <source>
        <dbReference type="ARBA" id="ARBA00048612"/>
    </source>
</evidence>
<dbReference type="InterPro" id="IPR003788">
    <property type="entry name" value="NDUFAF7"/>
</dbReference>
<keyword evidence="4 7" id="KW-0808">Transferase</keyword>
<keyword evidence="5 7" id="KW-0496">Mitochondrion</keyword>
<organism evidence="8 9">
    <name type="scientific">Danaus plexippus plexippus</name>
    <dbReference type="NCBI Taxonomy" id="278856"/>
    <lineage>
        <taxon>Eukaryota</taxon>
        <taxon>Metazoa</taxon>
        <taxon>Ecdysozoa</taxon>
        <taxon>Arthropoda</taxon>
        <taxon>Hexapoda</taxon>
        <taxon>Insecta</taxon>
        <taxon>Pterygota</taxon>
        <taxon>Neoptera</taxon>
        <taxon>Endopterygota</taxon>
        <taxon>Lepidoptera</taxon>
        <taxon>Glossata</taxon>
        <taxon>Ditrysia</taxon>
        <taxon>Papilionoidea</taxon>
        <taxon>Nymphalidae</taxon>
        <taxon>Danainae</taxon>
        <taxon>Danaini</taxon>
        <taxon>Danaina</taxon>
        <taxon>Danaus</taxon>
        <taxon>Danaus</taxon>
    </lineage>
</organism>
<evidence type="ECO:0000313" key="8">
    <source>
        <dbReference type="EMBL" id="OWR55605.1"/>
    </source>
</evidence>
<dbReference type="EMBL" id="AGBW02002917">
    <property type="protein sequence ID" value="OWR55605.1"/>
    <property type="molecule type" value="Genomic_DNA"/>
</dbReference>